<comment type="caution">
    <text evidence="1">The sequence shown here is derived from an EMBL/GenBank/DDBJ whole genome shotgun (WGS) entry which is preliminary data.</text>
</comment>
<keyword evidence="2" id="KW-1185">Reference proteome</keyword>
<protein>
    <submittedName>
        <fullName evidence="1">Uncharacterized protein</fullName>
    </submittedName>
</protein>
<dbReference type="SUPFAM" id="SSF46785">
    <property type="entry name" value="Winged helix' DNA-binding domain"/>
    <property type="match status" value="1"/>
</dbReference>
<dbReference type="InterPro" id="IPR036390">
    <property type="entry name" value="WH_DNA-bd_sf"/>
</dbReference>
<proteinExistence type="predicted"/>
<reference evidence="1" key="1">
    <citation type="submission" date="2020-12" db="EMBL/GenBank/DDBJ databases">
        <authorList>
            <person name="Huq M.A."/>
        </authorList>
    </citation>
    <scope>NUCLEOTIDE SEQUENCE</scope>
    <source>
        <strain evidence="1">MAHUQ-46</strain>
    </source>
</reference>
<dbReference type="Proteomes" id="UP000640274">
    <property type="component" value="Unassembled WGS sequence"/>
</dbReference>
<organism evidence="1 2">
    <name type="scientific">Paenibacillus roseus</name>
    <dbReference type="NCBI Taxonomy" id="2798579"/>
    <lineage>
        <taxon>Bacteria</taxon>
        <taxon>Bacillati</taxon>
        <taxon>Bacillota</taxon>
        <taxon>Bacilli</taxon>
        <taxon>Bacillales</taxon>
        <taxon>Paenibacillaceae</taxon>
        <taxon>Paenibacillus</taxon>
    </lineage>
</organism>
<dbReference type="EMBL" id="JAELUP010000019">
    <property type="protein sequence ID" value="MBJ6361099.1"/>
    <property type="molecule type" value="Genomic_DNA"/>
</dbReference>
<dbReference type="AlphaFoldDB" id="A0A934J3S1"/>
<evidence type="ECO:0000313" key="2">
    <source>
        <dbReference type="Proteomes" id="UP000640274"/>
    </source>
</evidence>
<dbReference type="RefSeq" id="WP_199018653.1">
    <property type="nucleotide sequence ID" value="NZ_JAELUP010000019.1"/>
</dbReference>
<sequence length="201" mass="22844">MPNETLKQFKRQFLTLDHSIMQTIGKYGHITVSGLVKLMPEKRPKNTIYQRTRALTEWGYIEAVIDKRKNKIFRLSLRGADELEMQGVSLRGRSFLQIDLAREAWAVNQIGFIESLGLDAQPTTKPLDAVSKGEAPKALIVDNPYQHTAKTFQRIEDFVKAASSSAPLDIVVLTEHRAVELQRYVNTNSYNFTVLLQVIDI</sequence>
<accession>A0A934J3S1</accession>
<evidence type="ECO:0000313" key="1">
    <source>
        <dbReference type="EMBL" id="MBJ6361099.1"/>
    </source>
</evidence>
<gene>
    <name evidence="1" type="ORF">JFN88_07195</name>
</gene>
<name>A0A934J3S1_9BACL</name>